<evidence type="ECO:0000313" key="1">
    <source>
        <dbReference type="EMBL" id="NEX89522.1"/>
    </source>
</evidence>
<comment type="caution">
    <text evidence="1">The sequence shown here is derived from an EMBL/GenBank/DDBJ whole genome shotgun (WGS) entry which is preliminary data.</text>
</comment>
<dbReference type="Proteomes" id="UP000472827">
    <property type="component" value="Unassembled WGS sequence"/>
</dbReference>
<organism evidence="1 2">
    <name type="scientific">Aeromonas rivipollensis</name>
    <dbReference type="NCBI Taxonomy" id="948519"/>
    <lineage>
        <taxon>Bacteria</taxon>
        <taxon>Pseudomonadati</taxon>
        <taxon>Pseudomonadota</taxon>
        <taxon>Gammaproteobacteria</taxon>
        <taxon>Aeromonadales</taxon>
        <taxon>Aeromonadaceae</taxon>
        <taxon>Aeromonas</taxon>
    </lineage>
</organism>
<accession>A0ABX0D0H5</accession>
<protein>
    <submittedName>
        <fullName evidence="1">Uncharacterized protein</fullName>
    </submittedName>
</protein>
<sequence length="158" mass="18453">MIWETTPIKNLEEIKRDYIRLCASEQGLWLEVCDVDWIGPHNPVEVWTPIKRLGQPPAPTRDERPKKLLHFIDIKPISLKLDAATQKELDAHWIATKHELEPRWVATPQEIEKAINQLLNNRRYFDICGRCRKLKPVGLMHGDFACQSCAEKFLDIVY</sequence>
<name>A0ABX0D0H5_9GAMM</name>
<proteinExistence type="predicted"/>
<keyword evidence="2" id="KW-1185">Reference proteome</keyword>
<gene>
    <name evidence="1" type="ORF">G4923_12530</name>
</gene>
<evidence type="ECO:0000313" key="2">
    <source>
        <dbReference type="Proteomes" id="UP000472827"/>
    </source>
</evidence>
<dbReference type="EMBL" id="JAAILA010000018">
    <property type="protein sequence ID" value="NEX89522.1"/>
    <property type="molecule type" value="Genomic_DNA"/>
</dbReference>
<dbReference type="RefSeq" id="WP_163137268.1">
    <property type="nucleotide sequence ID" value="NZ_JAAILA010000018.1"/>
</dbReference>
<reference evidence="1 2" key="1">
    <citation type="submission" date="2020-02" db="EMBL/GenBank/DDBJ databases">
        <title>Genome sequencing of Aeromonas rivipollensis.</title>
        <authorList>
            <person name="Fono-Tamo Ubani E.K."/>
            <person name="Lekota K.E."/>
        </authorList>
    </citation>
    <scope>NUCLEOTIDE SEQUENCE [LARGE SCALE GENOMIC DNA]</scope>
    <source>
        <strain evidence="1 2">G78</strain>
    </source>
</reference>